<proteinExistence type="predicted"/>
<sequence length="167" mass="18812">MTGHDDAAARSTALLDGARYLTLATTGDDGPWASTVNFVALRGPLRLVWYSSRSARHSRNIAAHPVVAASMFMTGLPGFGLDGAQLVGRCTALEDVTERFRRRFYELDFPDEEVRDSVALPLAEFTGDGHRRFYVLEVRQWWLLDVARWLADKEDTRFELPNAPDLR</sequence>
<dbReference type="Gene3D" id="2.30.110.10">
    <property type="entry name" value="Electron Transport, Fmn-binding Protein, Chain A"/>
    <property type="match status" value="1"/>
</dbReference>
<dbReference type="SUPFAM" id="SSF50475">
    <property type="entry name" value="FMN-binding split barrel"/>
    <property type="match status" value="1"/>
</dbReference>
<dbReference type="BioCyc" id="SESP1179773:BN6_RS22065-MONOMER"/>
<dbReference type="STRING" id="1179773.BN6_45560"/>
<dbReference type="KEGG" id="sesp:BN6_45560"/>
<evidence type="ECO:0000313" key="2">
    <source>
        <dbReference type="EMBL" id="CCH31836.1"/>
    </source>
</evidence>
<dbReference type="InterPro" id="IPR011576">
    <property type="entry name" value="Pyridox_Oxase_N"/>
</dbReference>
<evidence type="ECO:0000259" key="1">
    <source>
        <dbReference type="Pfam" id="PF01243"/>
    </source>
</evidence>
<dbReference type="AlphaFoldDB" id="K0K0G7"/>
<feature type="domain" description="Pyridoxamine 5'-phosphate oxidase N-terminal" evidence="1">
    <location>
        <begin position="13"/>
        <end position="142"/>
    </location>
</feature>
<reference evidence="2 3" key="1">
    <citation type="journal article" date="2012" name="BMC Genomics">
        <title>Complete genome sequence of Saccharothrix espanaensis DSM 44229T and comparison to the other completely sequenced Pseudonocardiaceae.</title>
        <authorList>
            <person name="Strobel T."/>
            <person name="Al-Dilaimi A."/>
            <person name="Blom J."/>
            <person name="Gessner A."/>
            <person name="Kalinowski J."/>
            <person name="Luzhetska M."/>
            <person name="Puhler A."/>
            <person name="Szczepanowski R."/>
            <person name="Bechthold A."/>
            <person name="Ruckert C."/>
        </authorList>
    </citation>
    <scope>NUCLEOTIDE SEQUENCE [LARGE SCALE GENOMIC DNA]</scope>
    <source>
        <strain evidence="3">ATCC 51144 / DSM 44229 / JCM 9112 / NBRC 15066 / NRRL 15764</strain>
    </source>
</reference>
<gene>
    <name evidence="2" type="ordered locus">BN6_45560</name>
</gene>
<dbReference type="OrthoDB" id="9788889at2"/>
<dbReference type="eggNOG" id="COG3787">
    <property type="taxonomic scope" value="Bacteria"/>
</dbReference>
<name>K0K0G7_SACES</name>
<dbReference type="EMBL" id="HE804045">
    <property type="protein sequence ID" value="CCH31836.1"/>
    <property type="molecule type" value="Genomic_DNA"/>
</dbReference>
<evidence type="ECO:0000313" key="3">
    <source>
        <dbReference type="Proteomes" id="UP000006281"/>
    </source>
</evidence>
<dbReference type="RefSeq" id="WP_015101948.1">
    <property type="nucleotide sequence ID" value="NC_019673.1"/>
</dbReference>
<organism evidence="2 3">
    <name type="scientific">Saccharothrix espanaensis (strain ATCC 51144 / DSM 44229 / JCM 9112 / NBRC 15066 / NRRL 15764)</name>
    <dbReference type="NCBI Taxonomy" id="1179773"/>
    <lineage>
        <taxon>Bacteria</taxon>
        <taxon>Bacillati</taxon>
        <taxon>Actinomycetota</taxon>
        <taxon>Actinomycetes</taxon>
        <taxon>Pseudonocardiales</taxon>
        <taxon>Pseudonocardiaceae</taxon>
        <taxon>Saccharothrix</taxon>
    </lineage>
</organism>
<protein>
    <recommendedName>
        <fullName evidence="1">Pyridoxamine 5'-phosphate oxidase N-terminal domain-containing protein</fullName>
    </recommendedName>
</protein>
<dbReference type="Pfam" id="PF01243">
    <property type="entry name" value="PNPOx_N"/>
    <property type="match status" value="1"/>
</dbReference>
<accession>K0K0G7</accession>
<dbReference type="Proteomes" id="UP000006281">
    <property type="component" value="Chromosome"/>
</dbReference>
<dbReference type="HOGENOM" id="CLU_1593359_0_0_11"/>
<keyword evidence="3" id="KW-1185">Reference proteome</keyword>
<dbReference type="InterPro" id="IPR012349">
    <property type="entry name" value="Split_barrel_FMN-bd"/>
</dbReference>
<dbReference type="PATRIC" id="fig|1179773.3.peg.4566"/>